<dbReference type="Gene3D" id="1.10.390.30">
    <property type="entry name" value="Peptidase M60, enhancin-like domain 3"/>
    <property type="match status" value="1"/>
</dbReference>
<dbReference type="InterPro" id="IPR031161">
    <property type="entry name" value="Peptidase_M60_dom"/>
</dbReference>
<dbReference type="Pfam" id="PF13402">
    <property type="entry name" value="Peptidase_M60"/>
    <property type="match status" value="1"/>
</dbReference>
<reference evidence="2 3" key="1">
    <citation type="submission" date="2012-12" db="EMBL/GenBank/DDBJ databases">
        <title>The Genome Sequence of Bacillus cereus VD196.</title>
        <authorList>
            <consortium name="The Broad Institute Genome Sequencing Platform"/>
            <consortium name="The Broad Institute Genome Sequencing Center for Infectious Disease"/>
            <person name="Feldgarden M."/>
            <person name="Van der Auwera G.A."/>
            <person name="Mahillon J."/>
            <person name="Duprez V."/>
            <person name="Timmery S."/>
            <person name="Mattelet C."/>
            <person name="Dierick K."/>
            <person name="Sun M."/>
            <person name="Yu Z."/>
            <person name="Zhu L."/>
            <person name="Hu X."/>
            <person name="Shank E.B."/>
            <person name="Swiecicka I."/>
            <person name="Hansen B.M."/>
            <person name="Andrup L."/>
            <person name="Walker B."/>
            <person name="Young S.K."/>
            <person name="Zeng Q."/>
            <person name="Gargeya S."/>
            <person name="Fitzgerald M."/>
            <person name="Haas B."/>
            <person name="Abouelleil A."/>
            <person name="Alvarado L."/>
            <person name="Arachchi H.M."/>
            <person name="Berlin A.M."/>
            <person name="Chapman S.B."/>
            <person name="Dewar J."/>
            <person name="Goldberg J."/>
            <person name="Griggs A."/>
            <person name="Gujja S."/>
            <person name="Hansen M."/>
            <person name="Howarth C."/>
            <person name="Imamovic A."/>
            <person name="Larimer J."/>
            <person name="McCowan C."/>
            <person name="Murphy C."/>
            <person name="Neiman D."/>
            <person name="Pearson M."/>
            <person name="Priest M."/>
            <person name="Roberts A."/>
            <person name="Saif S."/>
            <person name="Shea T."/>
            <person name="Sisk P."/>
            <person name="Sykes S."/>
            <person name="Wortman J."/>
            <person name="Nusbaum C."/>
            <person name="Birren B."/>
        </authorList>
    </citation>
    <scope>NUCLEOTIDE SEQUENCE [LARGE SCALE GENOMIC DNA]</scope>
    <source>
        <strain evidence="2 3">VD196</strain>
    </source>
</reference>
<dbReference type="Gene3D" id="3.40.390.80">
    <property type="entry name" value="Peptidase M60, enhancin-like domain 2"/>
    <property type="match status" value="1"/>
</dbReference>
<accession>A0A9W5PXS7</accession>
<dbReference type="PANTHER" id="PTHR15730:SF5">
    <property type="entry name" value="SI:CH211-210B2.2-RELATED"/>
    <property type="match status" value="1"/>
</dbReference>
<proteinExistence type="predicted"/>
<dbReference type="InterPro" id="IPR054260">
    <property type="entry name" value="DUF6991"/>
</dbReference>
<dbReference type="InterPro" id="IPR051244">
    <property type="entry name" value="TCAF"/>
</dbReference>
<dbReference type="InterPro" id="IPR035423">
    <property type="entry name" value="M60-like_N"/>
</dbReference>
<gene>
    <name evidence="2" type="ORF">IKE_06233</name>
</gene>
<dbReference type="Gene3D" id="2.60.120.1250">
    <property type="entry name" value="Peptidase M60, enhancin-like domain 1"/>
    <property type="match status" value="1"/>
</dbReference>
<dbReference type="InterPro" id="IPR004954">
    <property type="entry name" value="Mucin-bd"/>
</dbReference>
<sequence>MEVTKLTKKPINVMTTSVLTVTMFFTPLTSVLLGQNGIAHAKETKAKDTNTEGKEAEARTFYIKGKGRVEQLREIDRRWFSFSPFEPTGLYAEPNEKITINVEGNQDIQAYIGTYSYDGSPDTFTLKPGENEISSAKGGILYLGNTNEKGKVKVNVTSGGNPIPYFELGKHTKADWDAMLKKYPNAYAVELKGKRSLFTVTYKKAKEFLEGKDPSTLIKKHDKAIRIQDKVSGLSKSYTGVAKADTHYVHFVEDYTKKDGWMYAMEYHTAYVSGAIKFVLDLESFKKDGWGPWHEAGHQRQQLPWLWSGLIDVTVNIYSLAVQRAFGNTSRLEAESMYEQVFSYLNKPQSEKNYDKIDDIFQKLAMFWQLDLAFGDNFYPKLHQMYRLISEKELNDISDDEKKQLFIQMASNVSNRNLTPFFEKWGLMPSEITKNKIKDLPKLEKEIWFGRDSKPIIENKIPEYHAPSGGTPIPQTVEVGFDETGFDPNNLVKNLPHNIKITGKIDMKPIAEAGSSVAKVEIIDQIGNKNMVFVPINGVYGDSILFQGLSNWNSATLTIDHAKKQLKAISPGKNEIIHPYFSNSYYSFKVYDKDTDAEKLSVSAIGTKGPGEFVNKINNFQFNYGDIVVVFHEEPDRLHLYNNNKEVLQDNAVHTKTYVITSTGFQAEYS</sequence>
<evidence type="ECO:0000313" key="2">
    <source>
        <dbReference type="EMBL" id="EOO58618.1"/>
    </source>
</evidence>
<dbReference type="EMBL" id="AHFL01000083">
    <property type="protein sequence ID" value="EOO58618.1"/>
    <property type="molecule type" value="Genomic_DNA"/>
</dbReference>
<feature type="domain" description="Peptidase M60" evidence="1">
    <location>
        <begin position="83"/>
        <end position="375"/>
    </location>
</feature>
<dbReference type="Gene3D" id="2.60.40.3600">
    <property type="match status" value="1"/>
</dbReference>
<dbReference type="Pfam" id="PF03272">
    <property type="entry name" value="Mucin_bdg"/>
    <property type="match status" value="1"/>
</dbReference>
<dbReference type="PANTHER" id="PTHR15730">
    <property type="entry name" value="EXPERIMENTAL AUTOIMMUNE PROSTATITIS ANTIGEN 2-RELATED"/>
    <property type="match status" value="1"/>
</dbReference>
<dbReference type="PROSITE" id="PS51723">
    <property type="entry name" value="PEPTIDASE_M60"/>
    <property type="match status" value="1"/>
</dbReference>
<comment type="caution">
    <text evidence="2">The sequence shown here is derived from an EMBL/GenBank/DDBJ whole genome shotgun (WGS) entry which is preliminary data.</text>
</comment>
<dbReference type="InterPro" id="IPR042279">
    <property type="entry name" value="Pep_M60_3"/>
</dbReference>
<dbReference type="Pfam" id="PF17291">
    <property type="entry name" value="M60-like_N"/>
    <property type="match status" value="1"/>
</dbReference>
<evidence type="ECO:0000259" key="1">
    <source>
        <dbReference type="PROSITE" id="PS51723"/>
    </source>
</evidence>
<dbReference type="Pfam" id="PF22501">
    <property type="entry name" value="DUF6991"/>
    <property type="match status" value="1"/>
</dbReference>
<name>A0A9W5PXS7_BACCE</name>
<evidence type="ECO:0000313" key="3">
    <source>
        <dbReference type="Proteomes" id="UP000014023"/>
    </source>
</evidence>
<dbReference type="AlphaFoldDB" id="A0A9W5PXS7"/>
<dbReference type="RefSeq" id="WP_016126202.1">
    <property type="nucleotide sequence ID" value="NZ_KB976272.1"/>
</dbReference>
<dbReference type="Proteomes" id="UP000014023">
    <property type="component" value="Unassembled WGS sequence"/>
</dbReference>
<protein>
    <recommendedName>
        <fullName evidence="1">Peptidase M60 domain-containing protein</fullName>
    </recommendedName>
</protein>
<dbReference type="SMART" id="SM01276">
    <property type="entry name" value="M60-like"/>
    <property type="match status" value="1"/>
</dbReference>
<organism evidence="2 3">
    <name type="scientific">Bacillus cereus VD196</name>
    <dbReference type="NCBI Taxonomy" id="1053243"/>
    <lineage>
        <taxon>Bacteria</taxon>
        <taxon>Bacillati</taxon>
        <taxon>Bacillota</taxon>
        <taxon>Bacilli</taxon>
        <taxon>Bacillales</taxon>
        <taxon>Bacillaceae</taxon>
        <taxon>Bacillus</taxon>
        <taxon>Bacillus cereus group</taxon>
    </lineage>
</organism>